<dbReference type="EMBL" id="CP025257">
    <property type="protein sequence ID" value="AUF83451.1"/>
    <property type="molecule type" value="Genomic_DNA"/>
</dbReference>
<name>A0A2K9BJE8_9MOLU</name>
<evidence type="ECO:0000313" key="2">
    <source>
        <dbReference type="Proteomes" id="UP000233419"/>
    </source>
</evidence>
<organism evidence="1 2">
    <name type="scientific">Mesoplasma syrphidae</name>
    <dbReference type="NCBI Taxonomy" id="225999"/>
    <lineage>
        <taxon>Bacteria</taxon>
        <taxon>Bacillati</taxon>
        <taxon>Mycoplasmatota</taxon>
        <taxon>Mollicutes</taxon>
        <taxon>Entomoplasmatales</taxon>
        <taxon>Entomoplasmataceae</taxon>
        <taxon>Mesoplasma</taxon>
    </lineage>
</organism>
<accession>A0A2K9BJE8</accession>
<dbReference type="Proteomes" id="UP000233419">
    <property type="component" value="Chromosome"/>
</dbReference>
<dbReference type="KEGG" id="msyr:CXP39_01365"/>
<protein>
    <submittedName>
        <fullName evidence="1">Uncharacterized protein</fullName>
    </submittedName>
</protein>
<dbReference type="OrthoDB" id="392092at2"/>
<proteinExistence type="predicted"/>
<reference evidence="1 2" key="1">
    <citation type="submission" date="2017-12" db="EMBL/GenBank/DDBJ databases">
        <title>Mesoplasma syrphidae YJS, Complete Genome.</title>
        <authorList>
            <person name="Knight T.F."/>
            <person name="Citino T."/>
            <person name="Rubinstein R."/>
            <person name="Neuschaefer Z."/>
        </authorList>
    </citation>
    <scope>NUCLEOTIDE SEQUENCE [LARGE SCALE GENOMIC DNA]</scope>
    <source>
        <strain evidence="1 2">YJS</strain>
    </source>
</reference>
<dbReference type="RefSeq" id="WP_027048616.1">
    <property type="nucleotide sequence ID" value="NZ_CP025257.1"/>
</dbReference>
<gene>
    <name evidence="1" type="ORF">CXP39_01365</name>
</gene>
<keyword evidence="2" id="KW-1185">Reference proteome</keyword>
<sequence length="369" mass="40798">MIKLLVLISGTGVIAAPIAPMVSLNTIQKLDSTSASDTSFSLNPQVQLFTRETIAKSSRFVGSGVETSTSVKDEPTSINLNWLIGNKSVTVGTYDAIIIMDQETISQSAQSVLLTRVDIENNSEVKWVGSIKNKNEDGKLISAFDLNLKFYFAENGRAMLRTELTHTAVDAKDNYNASTKEHGINLFFKGKAINFFKEQNNNSVDQSFGETIIREWNIDASNSLVVVDKSLKSSSRVSGLSGTLLSIPKNIEKVTRVSYEGNLKSAVVANPVNWSIIYSSFNLFKNETASTATHMVFDSEFRSAYNTPESGEVSSLLKMQLIIDLDYSKNYTKFTPLAIIELDNSKTNPASNSWLETTYVFDKVKLWVN</sequence>
<dbReference type="AlphaFoldDB" id="A0A2K9BJE8"/>
<evidence type="ECO:0000313" key="1">
    <source>
        <dbReference type="EMBL" id="AUF83451.1"/>
    </source>
</evidence>